<dbReference type="RefSeq" id="WP_319917200.1">
    <property type="nucleotide sequence ID" value="NZ_JAWZXF010000010.1"/>
</dbReference>
<evidence type="ECO:0000256" key="2">
    <source>
        <dbReference type="ARBA" id="ARBA00022840"/>
    </source>
</evidence>
<gene>
    <name evidence="7" type="ORF">SJS82_11300</name>
</gene>
<evidence type="ECO:0000256" key="3">
    <source>
        <dbReference type="ARBA" id="ARBA00023015"/>
    </source>
</evidence>
<dbReference type="InterPro" id="IPR025943">
    <property type="entry name" value="Sigma_54_int_dom_ATP-bd_2"/>
</dbReference>
<dbReference type="SMART" id="SM00382">
    <property type="entry name" value="AAA"/>
    <property type="match status" value="1"/>
</dbReference>
<dbReference type="InterPro" id="IPR025662">
    <property type="entry name" value="Sigma_54_int_dom_ATP-bd_1"/>
</dbReference>
<dbReference type="GO" id="GO:0043565">
    <property type="term" value="F:sequence-specific DNA binding"/>
    <property type="evidence" value="ECO:0007669"/>
    <property type="project" value="InterPro"/>
</dbReference>
<evidence type="ECO:0000259" key="6">
    <source>
        <dbReference type="PROSITE" id="PS50045"/>
    </source>
</evidence>
<dbReference type="Pfam" id="PF02954">
    <property type="entry name" value="HTH_8"/>
    <property type="match status" value="1"/>
</dbReference>
<dbReference type="EMBL" id="JAWZXF010000010">
    <property type="protein sequence ID" value="MDX7922519.1"/>
    <property type="molecule type" value="Genomic_DNA"/>
</dbReference>
<dbReference type="InterPro" id="IPR002197">
    <property type="entry name" value="HTH_Fis"/>
</dbReference>
<organism evidence="7 8">
    <name type="scientific">Aeromonas media</name>
    <dbReference type="NCBI Taxonomy" id="651"/>
    <lineage>
        <taxon>Bacteria</taxon>
        <taxon>Pseudomonadati</taxon>
        <taxon>Pseudomonadota</taxon>
        <taxon>Gammaproteobacteria</taxon>
        <taxon>Aeromonadales</taxon>
        <taxon>Aeromonadaceae</taxon>
        <taxon>Aeromonas</taxon>
    </lineage>
</organism>
<dbReference type="PANTHER" id="PTHR32071">
    <property type="entry name" value="TRANSCRIPTIONAL REGULATORY PROTEIN"/>
    <property type="match status" value="1"/>
</dbReference>
<dbReference type="SUPFAM" id="SSF52540">
    <property type="entry name" value="P-loop containing nucleoside triphosphate hydrolases"/>
    <property type="match status" value="1"/>
</dbReference>
<dbReference type="SUPFAM" id="SSF46689">
    <property type="entry name" value="Homeodomain-like"/>
    <property type="match status" value="1"/>
</dbReference>
<dbReference type="InterPro" id="IPR029016">
    <property type="entry name" value="GAF-like_dom_sf"/>
</dbReference>
<dbReference type="PANTHER" id="PTHR32071:SF77">
    <property type="entry name" value="TRANSCRIPTIONAL REGULATORY PROTEIN"/>
    <property type="match status" value="1"/>
</dbReference>
<dbReference type="Gene3D" id="1.10.10.60">
    <property type="entry name" value="Homeodomain-like"/>
    <property type="match status" value="1"/>
</dbReference>
<evidence type="ECO:0000256" key="1">
    <source>
        <dbReference type="ARBA" id="ARBA00022741"/>
    </source>
</evidence>
<dbReference type="InterPro" id="IPR002078">
    <property type="entry name" value="Sigma_54_int"/>
</dbReference>
<keyword evidence="3" id="KW-0805">Transcription regulation</keyword>
<dbReference type="CDD" id="cd00009">
    <property type="entry name" value="AAA"/>
    <property type="match status" value="1"/>
</dbReference>
<dbReference type="Pfam" id="PF01590">
    <property type="entry name" value="GAF"/>
    <property type="match status" value="1"/>
</dbReference>
<dbReference type="GO" id="GO:0006355">
    <property type="term" value="P:regulation of DNA-templated transcription"/>
    <property type="evidence" value="ECO:0007669"/>
    <property type="project" value="InterPro"/>
</dbReference>
<dbReference type="InterPro" id="IPR027417">
    <property type="entry name" value="P-loop_NTPase"/>
</dbReference>
<comment type="caution">
    <text evidence="7">The sequence shown here is derived from an EMBL/GenBank/DDBJ whole genome shotgun (WGS) entry which is preliminary data.</text>
</comment>
<dbReference type="InterPro" id="IPR003593">
    <property type="entry name" value="AAA+_ATPase"/>
</dbReference>
<evidence type="ECO:0000313" key="8">
    <source>
        <dbReference type="Proteomes" id="UP001285835"/>
    </source>
</evidence>
<dbReference type="Gene3D" id="3.40.50.300">
    <property type="entry name" value="P-loop containing nucleotide triphosphate hydrolases"/>
    <property type="match status" value="1"/>
</dbReference>
<name>A0AAP6GCU9_AERME</name>
<evidence type="ECO:0000313" key="7">
    <source>
        <dbReference type="EMBL" id="MDX7922519.1"/>
    </source>
</evidence>
<keyword evidence="4" id="KW-0238">DNA-binding</keyword>
<dbReference type="Proteomes" id="UP001285835">
    <property type="component" value="Unassembled WGS sequence"/>
</dbReference>
<accession>A0AAP6GCU9</accession>
<dbReference type="GO" id="GO:0005524">
    <property type="term" value="F:ATP binding"/>
    <property type="evidence" value="ECO:0007669"/>
    <property type="project" value="UniProtKB-KW"/>
</dbReference>
<dbReference type="PROSITE" id="PS50045">
    <property type="entry name" value="SIGMA54_INTERACT_4"/>
    <property type="match status" value="1"/>
</dbReference>
<dbReference type="InterPro" id="IPR009057">
    <property type="entry name" value="Homeodomain-like_sf"/>
</dbReference>
<feature type="domain" description="Sigma-54 factor interaction" evidence="6">
    <location>
        <begin position="283"/>
        <end position="487"/>
    </location>
</feature>
<keyword evidence="5" id="KW-0804">Transcription</keyword>
<dbReference type="FunFam" id="3.40.50.300:FF:000006">
    <property type="entry name" value="DNA-binding transcriptional regulator NtrC"/>
    <property type="match status" value="1"/>
</dbReference>
<sequence>MSELPQSSPSPSPSPIQRSWQRCLHQGLLRQQSAELDLLPQGELSARQEQHRTLITCFQRFVLPLFAQLLAGRPCRLLLCDGEGAILAASGDDGFARHAERIFLRSGARWGEASKGTNAIGTALAEQSEVQVLGAQHFFAQHSFLSCSACPLLGPDGQLLGVLDISTDAAHHDGDMLGTVRLLAMTLENALLARQPGWLVDLDPQSLWSARLLLGEGGELLGANRAGRLWLGQHPFDGKQLLRDRRGLRLVPDPVVIKTETQSLPATPPATAGVPLKMLERGISLLIEGETGSGKEHLVRVLHRGSSRRAQPLVCVNCGALPADLVEAELFGYVGGAFSGARSQGSQGYLRAAHGGILMLDEIGELPLPAQTRLLRVLQERAVTPVGSHRPEPVDFWLVSASHRDLAAMVAAGTFREDLYYRICGWRQQLAPLRQWPVRERQELISRLLLEMDPALQLTPQAEQQLLAHPLPGNVRQLKQALEVACVLAEGQGWIDPAHLHLPEVAAMPAPRGATTLREQSRLRVQQTLTECGGNVSEAARRLGISRTTLYRALREEG</sequence>
<dbReference type="PRINTS" id="PR01590">
    <property type="entry name" value="HTHFIS"/>
</dbReference>
<evidence type="ECO:0000256" key="4">
    <source>
        <dbReference type="ARBA" id="ARBA00023125"/>
    </source>
</evidence>
<dbReference type="Gene3D" id="1.10.8.60">
    <property type="match status" value="1"/>
</dbReference>
<dbReference type="InterPro" id="IPR058031">
    <property type="entry name" value="AAA_lid_NorR"/>
</dbReference>
<dbReference type="AlphaFoldDB" id="A0AAP6GCU9"/>
<keyword evidence="2" id="KW-0067">ATP-binding</keyword>
<proteinExistence type="predicted"/>
<dbReference type="InterPro" id="IPR003018">
    <property type="entry name" value="GAF"/>
</dbReference>
<evidence type="ECO:0000256" key="5">
    <source>
        <dbReference type="ARBA" id="ARBA00023163"/>
    </source>
</evidence>
<reference evidence="7" key="1">
    <citation type="submission" date="2023-11" db="EMBL/GenBank/DDBJ databases">
        <title>WGS of Aeromonas in Northern Israel.</title>
        <authorList>
            <person name="Hershko Y."/>
        </authorList>
    </citation>
    <scope>NUCLEOTIDE SEQUENCE</scope>
    <source>
        <strain evidence="7">02297</strain>
    </source>
</reference>
<dbReference type="Pfam" id="PF00158">
    <property type="entry name" value="Sigma54_activat"/>
    <property type="match status" value="1"/>
</dbReference>
<dbReference type="PROSITE" id="PS00676">
    <property type="entry name" value="SIGMA54_INTERACT_2"/>
    <property type="match status" value="1"/>
</dbReference>
<dbReference type="PROSITE" id="PS00675">
    <property type="entry name" value="SIGMA54_INTERACT_1"/>
    <property type="match status" value="1"/>
</dbReference>
<protein>
    <submittedName>
        <fullName evidence="7">Sigma-54-dependent Fis family transcriptional regulator</fullName>
    </submittedName>
</protein>
<keyword evidence="1" id="KW-0547">Nucleotide-binding</keyword>
<dbReference type="Pfam" id="PF25601">
    <property type="entry name" value="AAA_lid_14"/>
    <property type="match status" value="1"/>
</dbReference>
<dbReference type="Gene3D" id="3.30.450.40">
    <property type="match status" value="1"/>
</dbReference>